<reference evidence="4" key="2">
    <citation type="submission" date="2015-08" db="UniProtKB">
        <authorList>
            <consortium name="WormBaseParasite"/>
        </authorList>
    </citation>
    <scope>IDENTIFICATION</scope>
</reference>
<feature type="compositionally biased region" description="Low complexity" evidence="1">
    <location>
        <begin position="177"/>
        <end position="190"/>
    </location>
</feature>
<keyword evidence="2" id="KW-0812">Transmembrane</keyword>
<feature type="compositionally biased region" description="Basic and acidic residues" evidence="1">
    <location>
        <begin position="191"/>
        <end position="201"/>
    </location>
</feature>
<feature type="compositionally biased region" description="Low complexity" evidence="1">
    <location>
        <begin position="297"/>
        <end position="309"/>
    </location>
</feature>
<keyword evidence="2" id="KW-0472">Membrane</keyword>
<proteinExistence type="predicted"/>
<dbReference type="Proteomes" id="UP000035680">
    <property type="component" value="Unassembled WGS sequence"/>
</dbReference>
<feature type="compositionally biased region" description="Basic and acidic residues" evidence="1">
    <location>
        <begin position="212"/>
        <end position="222"/>
    </location>
</feature>
<evidence type="ECO:0000256" key="2">
    <source>
        <dbReference type="SAM" id="Phobius"/>
    </source>
</evidence>
<name>A0A0K0FXF9_STRVS</name>
<sequence length="496" mass="57004">MSNNSDIVLNKTTTEQPEKSSGSNNVALWTSISVVICVVFIVCGYVIYKRVKRRMALKNTKNASKKDKKRNKKNTISAKLKNFMNNDIQNSIKVEDLNSFKTKSDSKKEKNSNDSMEKINGNKEVDLNKNLLSMPSKSTYQFREKKNSNSKITENIDSIAEMKSQLENIKKVKPLCNNNNKRNRSISSSYKNEKKVKENVKKQKKFLNNSETNKKENVKKSTDVNSPISNSQNGGNNNEIFYSCSSDNIGKSPFTSSLHSSLALSDKDIEKLNKINVDTSYSSSTKSSSHKKDNIRNNDSTSYNTSNKNNIKKKNVKSNNHLNEITRKKDDGDVRKNRKNENFNAYKTNKVDETTYTVTEPEDIIEYNVSRDVLPKDNITKNINLVNNGTYVNQSFINLSSDCNKSQNLESNRVRRNVMPTIQSNVPKISNIYIYPQYNRKESFVSKGKDSQWTKRQITPSYFDYEEEKCNIKKLQERFEIIDETSRTEDEYKGKN</sequence>
<feature type="region of interest" description="Disordered" evidence="1">
    <location>
        <begin position="171"/>
        <end position="237"/>
    </location>
</feature>
<evidence type="ECO:0000313" key="3">
    <source>
        <dbReference type="Proteomes" id="UP000035680"/>
    </source>
</evidence>
<feature type="region of interest" description="Disordered" evidence="1">
    <location>
        <begin position="280"/>
        <end position="337"/>
    </location>
</feature>
<dbReference type="WBParaSite" id="SVE_1713500.1">
    <property type="protein sequence ID" value="SVE_1713500.1"/>
    <property type="gene ID" value="SVE_1713500"/>
</dbReference>
<feature type="region of interest" description="Disordered" evidence="1">
    <location>
        <begin position="99"/>
        <end position="151"/>
    </location>
</feature>
<keyword evidence="2" id="KW-1133">Transmembrane helix</keyword>
<keyword evidence="3" id="KW-1185">Reference proteome</keyword>
<organism evidence="3 4">
    <name type="scientific">Strongyloides venezuelensis</name>
    <name type="common">Threadworm</name>
    <dbReference type="NCBI Taxonomy" id="75913"/>
    <lineage>
        <taxon>Eukaryota</taxon>
        <taxon>Metazoa</taxon>
        <taxon>Ecdysozoa</taxon>
        <taxon>Nematoda</taxon>
        <taxon>Chromadorea</taxon>
        <taxon>Rhabditida</taxon>
        <taxon>Tylenchina</taxon>
        <taxon>Panagrolaimomorpha</taxon>
        <taxon>Strongyloidoidea</taxon>
        <taxon>Strongyloididae</taxon>
        <taxon>Strongyloides</taxon>
    </lineage>
</organism>
<feature type="region of interest" description="Disordered" evidence="1">
    <location>
        <begin position="1"/>
        <end position="23"/>
    </location>
</feature>
<feature type="compositionally biased region" description="Basic and acidic residues" evidence="1">
    <location>
        <begin position="324"/>
        <end position="337"/>
    </location>
</feature>
<reference evidence="3" key="1">
    <citation type="submission" date="2014-07" db="EMBL/GenBank/DDBJ databases">
        <authorList>
            <person name="Martin A.A"/>
            <person name="De Silva N."/>
        </authorList>
    </citation>
    <scope>NUCLEOTIDE SEQUENCE</scope>
</reference>
<feature type="compositionally biased region" description="Basic and acidic residues" evidence="1">
    <location>
        <begin position="99"/>
        <end position="127"/>
    </location>
</feature>
<feature type="compositionally biased region" description="Polar residues" evidence="1">
    <location>
        <begin position="223"/>
        <end position="237"/>
    </location>
</feature>
<accession>A0A0K0FXF9</accession>
<dbReference type="AlphaFoldDB" id="A0A0K0FXF9"/>
<protein>
    <submittedName>
        <fullName evidence="4">SH3 domain-containing protein</fullName>
    </submittedName>
</protein>
<evidence type="ECO:0000313" key="4">
    <source>
        <dbReference type="WBParaSite" id="SVE_1713500.1"/>
    </source>
</evidence>
<feature type="transmembrane region" description="Helical" evidence="2">
    <location>
        <begin position="26"/>
        <end position="48"/>
    </location>
</feature>
<feature type="compositionally biased region" description="Polar residues" evidence="1">
    <location>
        <begin position="130"/>
        <end position="141"/>
    </location>
</feature>
<evidence type="ECO:0000256" key="1">
    <source>
        <dbReference type="SAM" id="MobiDB-lite"/>
    </source>
</evidence>